<protein>
    <recommendedName>
        <fullName evidence="3">Asparagine synthetase [glutamine-hydrolyzing]</fullName>
        <ecNumber evidence="2">6.3.5.4</ecNumber>
    </recommendedName>
    <alternativeName>
        <fullName evidence="10">Glutamine-dependent asparagine synthetase</fullName>
    </alternativeName>
</protein>
<dbReference type="InParanoid" id="A0A7R8UKJ3"/>
<evidence type="ECO:0000256" key="8">
    <source>
        <dbReference type="ARBA" id="ARBA00022888"/>
    </source>
</evidence>
<organism evidence="17 18">
    <name type="scientific">Hermetia illucens</name>
    <name type="common">Black soldier fly</name>
    <dbReference type="NCBI Taxonomy" id="343691"/>
    <lineage>
        <taxon>Eukaryota</taxon>
        <taxon>Metazoa</taxon>
        <taxon>Ecdysozoa</taxon>
        <taxon>Arthropoda</taxon>
        <taxon>Hexapoda</taxon>
        <taxon>Insecta</taxon>
        <taxon>Pterygota</taxon>
        <taxon>Neoptera</taxon>
        <taxon>Endopterygota</taxon>
        <taxon>Diptera</taxon>
        <taxon>Brachycera</taxon>
        <taxon>Stratiomyomorpha</taxon>
        <taxon>Stratiomyidae</taxon>
        <taxon>Hermetiinae</taxon>
        <taxon>Hermetia</taxon>
    </lineage>
</organism>
<dbReference type="PANTHER" id="PTHR11772:SF2">
    <property type="entry name" value="ASPARAGINE SYNTHETASE [GLUTAMINE-HYDROLYZING]"/>
    <property type="match status" value="1"/>
</dbReference>
<comment type="pathway">
    <text evidence="1">Amino-acid biosynthesis; L-asparagine biosynthesis; L-asparagine from L-aspartate (L-Gln route): step 1/1.</text>
</comment>
<dbReference type="OrthoDB" id="409189at2759"/>
<dbReference type="SUPFAM" id="SSF56235">
    <property type="entry name" value="N-terminal nucleophile aminohydrolases (Ntn hydrolases)"/>
    <property type="match status" value="1"/>
</dbReference>
<dbReference type="InterPro" id="IPR006426">
    <property type="entry name" value="Asn_synth_AEB"/>
</dbReference>
<evidence type="ECO:0000256" key="14">
    <source>
        <dbReference type="PIRSR" id="PIRSR001589-2"/>
    </source>
</evidence>
<dbReference type="EC" id="6.3.5.4" evidence="2"/>
<dbReference type="PIRSF" id="PIRSF001589">
    <property type="entry name" value="Asn_synthetase_glu-h"/>
    <property type="match status" value="1"/>
</dbReference>
<dbReference type="InterPro" id="IPR014729">
    <property type="entry name" value="Rossmann-like_a/b/a_fold"/>
</dbReference>
<dbReference type="NCBIfam" id="NF006949">
    <property type="entry name" value="PRK09431.1"/>
    <property type="match status" value="1"/>
</dbReference>
<dbReference type="FunFam" id="3.40.50.620:FF:000031">
    <property type="entry name" value="Asparagine synthase B"/>
    <property type="match status" value="1"/>
</dbReference>
<dbReference type="GO" id="GO:0004066">
    <property type="term" value="F:asparagine synthase (glutamine-hydrolyzing) activity"/>
    <property type="evidence" value="ECO:0007669"/>
    <property type="project" value="UniProtKB-EC"/>
</dbReference>
<dbReference type="Gene3D" id="3.60.20.10">
    <property type="entry name" value="Glutamine Phosphoribosylpyrophosphate, subunit 1, domain 1"/>
    <property type="match status" value="1"/>
</dbReference>
<evidence type="ECO:0000256" key="15">
    <source>
        <dbReference type="PIRSR" id="PIRSR001589-3"/>
    </source>
</evidence>
<feature type="domain" description="Glutamine amidotransferase type-2" evidence="16">
    <location>
        <begin position="2"/>
        <end position="200"/>
    </location>
</feature>
<dbReference type="Gene3D" id="3.40.50.620">
    <property type="entry name" value="HUPs"/>
    <property type="match status" value="1"/>
</dbReference>
<evidence type="ECO:0000256" key="7">
    <source>
        <dbReference type="ARBA" id="ARBA00022840"/>
    </source>
</evidence>
<dbReference type="PANTHER" id="PTHR11772">
    <property type="entry name" value="ASPARAGINE SYNTHETASE"/>
    <property type="match status" value="1"/>
</dbReference>
<keyword evidence="7 12" id="KW-0067">ATP-binding</keyword>
<gene>
    <name evidence="17" type="ORF">HERILL_LOCUS5425</name>
</gene>
<keyword evidence="9 13" id="KW-0315">Glutamine amidotransferase</keyword>
<accession>A0A7R8UKJ3</accession>
<keyword evidence="5 13" id="KW-0028">Amino-acid biosynthesis</keyword>
<dbReference type="OMA" id="ANAVKWD"/>
<name>A0A7R8UKJ3_HERIL</name>
<feature type="binding site" evidence="14">
    <location>
        <position position="113"/>
    </location>
    <ligand>
        <name>L-glutamine</name>
        <dbReference type="ChEBI" id="CHEBI:58359"/>
    </ligand>
</feature>
<evidence type="ECO:0000256" key="2">
    <source>
        <dbReference type="ARBA" id="ARBA00012737"/>
    </source>
</evidence>
<dbReference type="NCBIfam" id="TIGR01536">
    <property type="entry name" value="asn_synth_AEB"/>
    <property type="match status" value="1"/>
</dbReference>
<evidence type="ECO:0000259" key="16">
    <source>
        <dbReference type="PROSITE" id="PS51278"/>
    </source>
</evidence>
<dbReference type="InterPro" id="IPR001962">
    <property type="entry name" value="Asn_synthase"/>
</dbReference>
<dbReference type="AlphaFoldDB" id="A0A7R8UKJ3"/>
<evidence type="ECO:0000256" key="12">
    <source>
        <dbReference type="PIRNR" id="PIRNR001589"/>
    </source>
</evidence>
<dbReference type="PROSITE" id="PS51278">
    <property type="entry name" value="GATASE_TYPE_2"/>
    <property type="match status" value="1"/>
</dbReference>
<keyword evidence="8 13" id="KW-0061">Asparagine biosynthesis</keyword>
<evidence type="ECO:0000313" key="17">
    <source>
        <dbReference type="EMBL" id="CAD7082390.1"/>
    </source>
</evidence>
<comment type="catalytic activity">
    <reaction evidence="11">
        <text>L-aspartate + L-glutamine + ATP + H2O = L-asparagine + L-glutamate + AMP + diphosphate + H(+)</text>
        <dbReference type="Rhea" id="RHEA:12228"/>
        <dbReference type="ChEBI" id="CHEBI:15377"/>
        <dbReference type="ChEBI" id="CHEBI:15378"/>
        <dbReference type="ChEBI" id="CHEBI:29985"/>
        <dbReference type="ChEBI" id="CHEBI:29991"/>
        <dbReference type="ChEBI" id="CHEBI:30616"/>
        <dbReference type="ChEBI" id="CHEBI:33019"/>
        <dbReference type="ChEBI" id="CHEBI:58048"/>
        <dbReference type="ChEBI" id="CHEBI:58359"/>
        <dbReference type="ChEBI" id="CHEBI:456215"/>
        <dbReference type="EC" id="6.3.5.4"/>
    </reaction>
</comment>
<evidence type="ECO:0000256" key="3">
    <source>
        <dbReference type="ARBA" id="ARBA00021389"/>
    </source>
</evidence>
<sequence>MCGILAVFSATQKPFHGKHFGRKLRQSFREMAYTQSGKQRHRGPDYTGVEVVADRGVVMVHERLSIVGVDTGNQPFKSDDDRIVLAANGEIYNFREISKIIREERGVYKPKSDCSVLIELYEDYGENLFEHITGMYAFALYDKLENCVLIARDPHGIIPLYFGRDDEQNFWVASEMKCLVDVCGEIEILEPGTMMVGQVNKLEKKRFFNPLWYEKPLGVPTDLTRLRKSLESAVRSHLECEVDFAALLSGGVDSSLIASIATKIIRKTDPAFKLKTFSVGLPGAPDFAFSRKVADYIGSDHTELHFTVEEGLDCIKDVIYKLETYDVNTIRCSIPMYLLTRYIKSKGIKMILVGEGSDEVFGGYLYFYKAPSPESFHEELVNRVRKLHLSDCLRTNKTAMAWGIELRVPYLDKDFVNLVMSIDPTEKIPGPMNSFYCNGLTKEATNHSPQIEKYILRKAFDDGTYLPDEVLWRQKEQFSDGVGYAWIDTIREYATSHITDEEFSKATETFPINTPLTKEAFYYRTIFEDLFPGDHCARTVKKWQPREDWGCCSHDPSGRKQTVHKAHK</sequence>
<dbReference type="InterPro" id="IPR033738">
    <property type="entry name" value="AsnB_N"/>
</dbReference>
<dbReference type="CDD" id="cd01991">
    <property type="entry name" value="Asn_synthase_B_C"/>
    <property type="match status" value="1"/>
</dbReference>
<feature type="binding site" evidence="14">
    <location>
        <position position="279"/>
    </location>
    <ligand>
        <name>ATP</name>
        <dbReference type="ChEBI" id="CHEBI:30616"/>
    </ligand>
</feature>
<evidence type="ECO:0000256" key="4">
    <source>
        <dbReference type="ARBA" id="ARBA00022598"/>
    </source>
</evidence>
<dbReference type="Pfam" id="PF00733">
    <property type="entry name" value="Asn_synthase"/>
    <property type="match status" value="1"/>
</dbReference>
<reference evidence="17 18" key="1">
    <citation type="submission" date="2020-11" db="EMBL/GenBank/DDBJ databases">
        <authorList>
            <person name="Wallbank WR R."/>
            <person name="Pardo Diaz C."/>
            <person name="Kozak K."/>
            <person name="Martin S."/>
            <person name="Jiggins C."/>
            <person name="Moest M."/>
            <person name="Warren A I."/>
            <person name="Generalovic N T."/>
            <person name="Byers J.R.P. K."/>
            <person name="Montejo-Kovacevich G."/>
            <person name="Yen C E."/>
        </authorList>
    </citation>
    <scope>NUCLEOTIDE SEQUENCE [LARGE SCALE GENOMIC DNA]</scope>
</reference>
<dbReference type="Proteomes" id="UP000594454">
    <property type="component" value="Chromosome 2"/>
</dbReference>
<evidence type="ECO:0000256" key="10">
    <source>
        <dbReference type="ARBA" id="ARBA00030234"/>
    </source>
</evidence>
<evidence type="ECO:0000256" key="6">
    <source>
        <dbReference type="ARBA" id="ARBA00022741"/>
    </source>
</evidence>
<dbReference type="CDD" id="cd00712">
    <property type="entry name" value="AsnB"/>
    <property type="match status" value="1"/>
</dbReference>
<evidence type="ECO:0000256" key="9">
    <source>
        <dbReference type="ARBA" id="ARBA00022962"/>
    </source>
</evidence>
<dbReference type="UniPathway" id="UPA00134">
    <property type="reaction ID" value="UER00195"/>
</dbReference>
<evidence type="ECO:0000256" key="11">
    <source>
        <dbReference type="ARBA" id="ARBA00048741"/>
    </source>
</evidence>
<dbReference type="SUPFAM" id="SSF52402">
    <property type="entry name" value="Adenine nucleotide alpha hydrolases-like"/>
    <property type="match status" value="1"/>
</dbReference>
<evidence type="ECO:0000313" key="18">
    <source>
        <dbReference type="Proteomes" id="UP000594454"/>
    </source>
</evidence>
<dbReference type="GO" id="GO:0005524">
    <property type="term" value="F:ATP binding"/>
    <property type="evidence" value="ECO:0007669"/>
    <property type="project" value="UniProtKB-KW"/>
</dbReference>
<dbReference type="EMBL" id="LR899010">
    <property type="protein sequence ID" value="CAD7082390.1"/>
    <property type="molecule type" value="Genomic_DNA"/>
</dbReference>
<feature type="binding site" evidence="14">
    <location>
        <position position="247"/>
    </location>
    <ligand>
        <name>ATP</name>
        <dbReference type="ChEBI" id="CHEBI:30616"/>
    </ligand>
</feature>
<dbReference type="GO" id="GO:0005829">
    <property type="term" value="C:cytosol"/>
    <property type="evidence" value="ECO:0007669"/>
    <property type="project" value="TreeGrafter"/>
</dbReference>
<dbReference type="GO" id="GO:0070981">
    <property type="term" value="P:L-asparagine biosynthetic process"/>
    <property type="evidence" value="ECO:0007669"/>
    <property type="project" value="UniProtKB-UniPathway"/>
</dbReference>
<keyword evidence="18" id="KW-1185">Reference proteome</keyword>
<keyword evidence="6 12" id="KW-0547">Nucleotide-binding</keyword>
<evidence type="ECO:0000256" key="5">
    <source>
        <dbReference type="ARBA" id="ARBA00022605"/>
    </source>
</evidence>
<dbReference type="Pfam" id="PF13537">
    <property type="entry name" value="GATase_7"/>
    <property type="match status" value="1"/>
</dbReference>
<evidence type="ECO:0000256" key="1">
    <source>
        <dbReference type="ARBA" id="ARBA00005187"/>
    </source>
</evidence>
<dbReference type="InterPro" id="IPR050795">
    <property type="entry name" value="Asn_Synthetase"/>
</dbReference>
<dbReference type="InterPro" id="IPR017932">
    <property type="entry name" value="GATase_2_dom"/>
</dbReference>
<dbReference type="InterPro" id="IPR029055">
    <property type="entry name" value="Ntn_hydrolases_N"/>
</dbReference>
<proteinExistence type="predicted"/>
<keyword evidence="4" id="KW-0436">Ligase</keyword>
<feature type="active site" description="For GATase activity" evidence="13">
    <location>
        <position position="2"/>
    </location>
</feature>
<evidence type="ECO:0000256" key="13">
    <source>
        <dbReference type="PIRSR" id="PIRSR001589-1"/>
    </source>
</evidence>
<feature type="site" description="Important for beta-aspartyl-AMP intermediate formation" evidence="15">
    <location>
        <position position="355"/>
    </location>
</feature>